<dbReference type="Proteomes" id="UP000050525">
    <property type="component" value="Unassembled WGS sequence"/>
</dbReference>
<dbReference type="AlphaFoldDB" id="A0A151MS90"/>
<organism evidence="1 2">
    <name type="scientific">Alligator mississippiensis</name>
    <name type="common">American alligator</name>
    <dbReference type="NCBI Taxonomy" id="8496"/>
    <lineage>
        <taxon>Eukaryota</taxon>
        <taxon>Metazoa</taxon>
        <taxon>Chordata</taxon>
        <taxon>Craniata</taxon>
        <taxon>Vertebrata</taxon>
        <taxon>Euteleostomi</taxon>
        <taxon>Archelosauria</taxon>
        <taxon>Archosauria</taxon>
        <taxon>Crocodylia</taxon>
        <taxon>Alligatoridae</taxon>
        <taxon>Alligatorinae</taxon>
        <taxon>Alligator</taxon>
    </lineage>
</organism>
<sequence length="74" mass="8705">MGPLPKSHRGYQYVLVLVDYAMRFLDAVQLQSTMATSEAEELLKWITREDSEKPVYLRYSEQDKTIMEDNHPQL</sequence>
<dbReference type="Gene3D" id="3.30.420.10">
    <property type="entry name" value="Ribonuclease H-like superfamily/Ribonuclease H"/>
    <property type="match status" value="1"/>
</dbReference>
<evidence type="ECO:0000313" key="2">
    <source>
        <dbReference type="Proteomes" id="UP000050525"/>
    </source>
</evidence>
<evidence type="ECO:0000313" key="1">
    <source>
        <dbReference type="EMBL" id="KYO27310.1"/>
    </source>
</evidence>
<proteinExistence type="predicted"/>
<accession>A0A151MS90</accession>
<evidence type="ECO:0008006" key="3">
    <source>
        <dbReference type="Google" id="ProtNLM"/>
    </source>
</evidence>
<dbReference type="GO" id="GO:0003676">
    <property type="term" value="F:nucleic acid binding"/>
    <property type="evidence" value="ECO:0007669"/>
    <property type="project" value="InterPro"/>
</dbReference>
<comment type="caution">
    <text evidence="1">The sequence shown here is derived from an EMBL/GenBank/DDBJ whole genome shotgun (WGS) entry which is preliminary data.</text>
</comment>
<dbReference type="InterPro" id="IPR036397">
    <property type="entry name" value="RNaseH_sf"/>
</dbReference>
<reference evidence="1 2" key="1">
    <citation type="journal article" date="2012" name="Genome Biol.">
        <title>Sequencing three crocodilian genomes to illuminate the evolution of archosaurs and amniotes.</title>
        <authorList>
            <person name="St John J.A."/>
            <person name="Braun E.L."/>
            <person name="Isberg S.R."/>
            <person name="Miles L.G."/>
            <person name="Chong A.Y."/>
            <person name="Gongora J."/>
            <person name="Dalzell P."/>
            <person name="Moran C."/>
            <person name="Bed'hom B."/>
            <person name="Abzhanov A."/>
            <person name="Burgess S.C."/>
            <person name="Cooksey A.M."/>
            <person name="Castoe T.A."/>
            <person name="Crawford N.G."/>
            <person name="Densmore L.D."/>
            <person name="Drew J.C."/>
            <person name="Edwards S.V."/>
            <person name="Faircloth B.C."/>
            <person name="Fujita M.K."/>
            <person name="Greenwold M.J."/>
            <person name="Hoffmann F.G."/>
            <person name="Howard J.M."/>
            <person name="Iguchi T."/>
            <person name="Janes D.E."/>
            <person name="Khan S.Y."/>
            <person name="Kohno S."/>
            <person name="de Koning A.J."/>
            <person name="Lance S.L."/>
            <person name="McCarthy F.M."/>
            <person name="McCormack J.E."/>
            <person name="Merchant M.E."/>
            <person name="Peterson D.G."/>
            <person name="Pollock D.D."/>
            <person name="Pourmand N."/>
            <person name="Raney B.J."/>
            <person name="Roessler K.A."/>
            <person name="Sanford J.R."/>
            <person name="Sawyer R.H."/>
            <person name="Schmidt C.J."/>
            <person name="Triplett E.W."/>
            <person name="Tuberville T.D."/>
            <person name="Venegas-Anaya M."/>
            <person name="Howard J.T."/>
            <person name="Jarvis E.D."/>
            <person name="Guillette L.J.Jr."/>
            <person name="Glenn T.C."/>
            <person name="Green R.E."/>
            <person name="Ray D.A."/>
        </authorList>
    </citation>
    <scope>NUCLEOTIDE SEQUENCE [LARGE SCALE GENOMIC DNA]</scope>
    <source>
        <strain evidence="1">KSC_2009_1</strain>
    </source>
</reference>
<keyword evidence="2" id="KW-1185">Reference proteome</keyword>
<name>A0A151MS90_ALLMI</name>
<dbReference type="EMBL" id="AKHW03005226">
    <property type="protein sequence ID" value="KYO27310.1"/>
    <property type="molecule type" value="Genomic_DNA"/>
</dbReference>
<gene>
    <name evidence="1" type="ORF">Y1Q_0021237</name>
</gene>
<protein>
    <recommendedName>
        <fullName evidence="3">Integrase catalytic domain-containing protein</fullName>
    </recommendedName>
</protein>